<accession>A0ABD0LCK2</accession>
<proteinExistence type="predicted"/>
<name>A0ABD0LCK2_9CAEN</name>
<protein>
    <submittedName>
        <fullName evidence="1">Uncharacterized protein</fullName>
    </submittedName>
</protein>
<keyword evidence="2" id="KW-1185">Reference proteome</keyword>
<evidence type="ECO:0000313" key="2">
    <source>
        <dbReference type="Proteomes" id="UP001519460"/>
    </source>
</evidence>
<dbReference type="AlphaFoldDB" id="A0ABD0LCK2"/>
<reference evidence="1 2" key="1">
    <citation type="journal article" date="2023" name="Sci. Data">
        <title>Genome assembly of the Korean intertidal mud-creeper Batillaria attramentaria.</title>
        <authorList>
            <person name="Patra A.K."/>
            <person name="Ho P.T."/>
            <person name="Jun S."/>
            <person name="Lee S.J."/>
            <person name="Kim Y."/>
            <person name="Won Y.J."/>
        </authorList>
    </citation>
    <scope>NUCLEOTIDE SEQUENCE [LARGE SCALE GENOMIC DNA]</scope>
    <source>
        <strain evidence="1">Wonlab-2016</strain>
    </source>
</reference>
<comment type="caution">
    <text evidence="1">The sequence shown here is derived from an EMBL/GenBank/DDBJ whole genome shotgun (WGS) entry which is preliminary data.</text>
</comment>
<organism evidence="1 2">
    <name type="scientific">Batillaria attramentaria</name>
    <dbReference type="NCBI Taxonomy" id="370345"/>
    <lineage>
        <taxon>Eukaryota</taxon>
        <taxon>Metazoa</taxon>
        <taxon>Spiralia</taxon>
        <taxon>Lophotrochozoa</taxon>
        <taxon>Mollusca</taxon>
        <taxon>Gastropoda</taxon>
        <taxon>Caenogastropoda</taxon>
        <taxon>Sorbeoconcha</taxon>
        <taxon>Cerithioidea</taxon>
        <taxon>Batillariidae</taxon>
        <taxon>Batillaria</taxon>
    </lineage>
</organism>
<dbReference type="Proteomes" id="UP001519460">
    <property type="component" value="Unassembled WGS sequence"/>
</dbReference>
<dbReference type="EMBL" id="JACVVK020000062">
    <property type="protein sequence ID" value="KAK7497035.1"/>
    <property type="molecule type" value="Genomic_DNA"/>
</dbReference>
<gene>
    <name evidence="1" type="ORF">BaRGS_00011771</name>
</gene>
<evidence type="ECO:0000313" key="1">
    <source>
        <dbReference type="EMBL" id="KAK7497035.1"/>
    </source>
</evidence>
<sequence>MARRRPYAGGESNGFLFLSRIGCASSNWIRQVIGTDSMTFNAKTESAVRKLPGTVVTLMTGRVVSLSVSAATDGNLYFISFQRNCCLNQELTTVAGY</sequence>